<reference evidence="1 2" key="1">
    <citation type="submission" date="2018-10" db="EMBL/GenBank/DDBJ databases">
        <title>Horizontal transference of carbapenem resistance between Klebsiella pneumoniae and Kluyvera ascorbata during abdominal infection: a case report.</title>
        <authorList>
            <person name="Raro O.H.F."/>
            <person name="Lima-Morales D."/>
            <person name="Barth A.L."/>
            <person name="Paim T.G.S."/>
            <person name="Mott M.P."/>
            <person name="Riche C.V.W."/>
            <person name="Teixeira U.F."/>
            <person name="Waechter F."/>
            <person name="Dias C.A.G."/>
        </authorList>
    </citation>
    <scope>NUCLEOTIDE SEQUENCE [LARGE SCALE GENOMIC DNA]</scope>
    <source>
        <strain evidence="1 2">OT2</strain>
    </source>
</reference>
<protein>
    <submittedName>
        <fullName evidence="1">Uncharacterized protein</fullName>
    </submittedName>
</protein>
<dbReference type="EMBL" id="RHFN01000001">
    <property type="protein sequence ID" value="ROU18414.1"/>
    <property type="molecule type" value="Genomic_DNA"/>
</dbReference>
<sequence length="74" mass="8212">MGILREGYITVNIIRALSVMCYRVLPHLSQMLLNVSVFRAKSPSGGRYNERGYGEVGEMAIGITIAKNIQIINN</sequence>
<gene>
    <name evidence="1" type="ORF">EB837_00700</name>
</gene>
<proteinExistence type="predicted"/>
<evidence type="ECO:0000313" key="2">
    <source>
        <dbReference type="Proteomes" id="UP000268051"/>
    </source>
</evidence>
<evidence type="ECO:0000313" key="1">
    <source>
        <dbReference type="EMBL" id="ROU18414.1"/>
    </source>
</evidence>
<dbReference type="Proteomes" id="UP000268051">
    <property type="component" value="Unassembled WGS sequence"/>
</dbReference>
<dbReference type="AlphaFoldDB" id="A0A3N2SFP9"/>
<name>A0A3N2SFP9_9ENTR</name>
<organism evidence="1 2">
    <name type="scientific">Kluyvera ascorbata</name>
    <dbReference type="NCBI Taxonomy" id="51288"/>
    <lineage>
        <taxon>Bacteria</taxon>
        <taxon>Pseudomonadati</taxon>
        <taxon>Pseudomonadota</taxon>
        <taxon>Gammaproteobacteria</taxon>
        <taxon>Enterobacterales</taxon>
        <taxon>Enterobacteriaceae</taxon>
        <taxon>Kluyvera</taxon>
    </lineage>
</organism>
<comment type="caution">
    <text evidence="1">The sequence shown here is derived from an EMBL/GenBank/DDBJ whole genome shotgun (WGS) entry which is preliminary data.</text>
</comment>
<accession>A0A3N2SFP9</accession>